<dbReference type="InterPro" id="IPR029062">
    <property type="entry name" value="Class_I_gatase-like"/>
</dbReference>
<accession>A0A2T0BBI1</accession>
<feature type="domain" description="Glutamine amidotransferase" evidence="2">
    <location>
        <begin position="3"/>
        <end position="185"/>
    </location>
</feature>
<dbReference type="Gene3D" id="3.40.50.880">
    <property type="match status" value="1"/>
</dbReference>
<dbReference type="RefSeq" id="WP_106060576.1">
    <property type="nucleotide sequence ID" value="NZ_PVXQ01000033.1"/>
</dbReference>
<dbReference type="EC" id="2.6.1.85" evidence="3"/>
<evidence type="ECO:0000313" key="3">
    <source>
        <dbReference type="EMBL" id="PRR81244.1"/>
    </source>
</evidence>
<keyword evidence="3" id="KW-0032">Aminotransferase</keyword>
<keyword evidence="4" id="KW-1185">Reference proteome</keyword>
<proteinExistence type="predicted"/>
<organism evidence="3 4">
    <name type="scientific">Clostridium vincentii</name>
    <dbReference type="NCBI Taxonomy" id="52704"/>
    <lineage>
        <taxon>Bacteria</taxon>
        <taxon>Bacillati</taxon>
        <taxon>Bacillota</taxon>
        <taxon>Clostridia</taxon>
        <taxon>Eubacteriales</taxon>
        <taxon>Clostridiaceae</taxon>
        <taxon>Clostridium</taxon>
    </lineage>
</organism>
<dbReference type="PRINTS" id="PR00096">
    <property type="entry name" value="GATASE"/>
</dbReference>
<keyword evidence="1" id="KW-0315">Glutamine amidotransferase</keyword>
<dbReference type="GO" id="GO:0005829">
    <property type="term" value="C:cytosol"/>
    <property type="evidence" value="ECO:0007669"/>
    <property type="project" value="TreeGrafter"/>
</dbReference>
<dbReference type="InterPro" id="IPR017926">
    <property type="entry name" value="GATASE"/>
</dbReference>
<protein>
    <submittedName>
        <fullName evidence="3">Aminodeoxychorismate/anthranilate synthase component 2</fullName>
        <ecNumber evidence="3">2.6.1.85</ecNumber>
    </submittedName>
</protein>
<sequence>MIVLIDNYDSFTFNLYQYLSEFTKVKVVRNDEITIEELRELKPEGIVISPGPGIPENAGISVEVIKKLGGKIPILGICLGHQAIAVAFGGRVVRAEKIYHGKSSKIQIKGNDIFEGISRRIDVMRYHSLIAERESLSDELEIIAETLDDNIIMALKHKSKSIYGLQFHPESIFTPKGKRMLQNFVEVICYDNK</sequence>
<evidence type="ECO:0000256" key="1">
    <source>
        <dbReference type="ARBA" id="ARBA00022962"/>
    </source>
</evidence>
<comment type="caution">
    <text evidence="3">The sequence shown here is derived from an EMBL/GenBank/DDBJ whole genome shotgun (WGS) entry which is preliminary data.</text>
</comment>
<dbReference type="InterPro" id="IPR050472">
    <property type="entry name" value="Anth_synth/Amidotransfase"/>
</dbReference>
<gene>
    <name evidence="3" type="primary">pabA</name>
    <name evidence="3" type="ORF">CLVI_26560</name>
</gene>
<dbReference type="CDD" id="cd01743">
    <property type="entry name" value="GATase1_Anthranilate_Synthase"/>
    <property type="match status" value="1"/>
</dbReference>
<dbReference type="FunFam" id="3.40.50.880:FF:000003">
    <property type="entry name" value="Anthranilate synthase component II"/>
    <property type="match status" value="1"/>
</dbReference>
<evidence type="ECO:0000313" key="4">
    <source>
        <dbReference type="Proteomes" id="UP000239471"/>
    </source>
</evidence>
<dbReference type="GO" id="GO:0004049">
    <property type="term" value="F:anthranilate synthase activity"/>
    <property type="evidence" value="ECO:0007669"/>
    <property type="project" value="TreeGrafter"/>
</dbReference>
<dbReference type="InterPro" id="IPR006221">
    <property type="entry name" value="TrpG/PapA_dom"/>
</dbReference>
<dbReference type="AlphaFoldDB" id="A0A2T0BBI1"/>
<dbReference type="PRINTS" id="PR00097">
    <property type="entry name" value="ANTSNTHASEII"/>
</dbReference>
<reference evidence="3 4" key="1">
    <citation type="submission" date="2018-03" db="EMBL/GenBank/DDBJ databases">
        <title>Genome sequence of Clostridium vincentii DSM 10228.</title>
        <authorList>
            <person name="Poehlein A."/>
            <person name="Daniel R."/>
        </authorList>
    </citation>
    <scope>NUCLEOTIDE SEQUENCE [LARGE SCALE GENOMIC DNA]</scope>
    <source>
        <strain evidence="3 4">DSM 10228</strain>
    </source>
</reference>
<dbReference type="Pfam" id="PF00117">
    <property type="entry name" value="GATase"/>
    <property type="match status" value="1"/>
</dbReference>
<dbReference type="PANTHER" id="PTHR43418">
    <property type="entry name" value="MULTIFUNCTIONAL TRYPTOPHAN BIOSYNTHESIS PROTEIN-RELATED"/>
    <property type="match status" value="1"/>
</dbReference>
<dbReference type="EMBL" id="PVXQ01000033">
    <property type="protein sequence ID" value="PRR81244.1"/>
    <property type="molecule type" value="Genomic_DNA"/>
</dbReference>
<dbReference type="PROSITE" id="PS51273">
    <property type="entry name" value="GATASE_TYPE_1"/>
    <property type="match status" value="1"/>
</dbReference>
<dbReference type="PRINTS" id="PR00099">
    <property type="entry name" value="CPSGATASE"/>
</dbReference>
<dbReference type="OrthoDB" id="9804328at2"/>
<dbReference type="GO" id="GO:0000162">
    <property type="term" value="P:L-tryptophan biosynthetic process"/>
    <property type="evidence" value="ECO:0007669"/>
    <property type="project" value="TreeGrafter"/>
</dbReference>
<keyword evidence="3" id="KW-0808">Transferase</keyword>
<dbReference type="Proteomes" id="UP000239471">
    <property type="component" value="Unassembled WGS sequence"/>
</dbReference>
<dbReference type="SUPFAM" id="SSF52317">
    <property type="entry name" value="Class I glutamine amidotransferase-like"/>
    <property type="match status" value="1"/>
</dbReference>
<dbReference type="PANTHER" id="PTHR43418:SF4">
    <property type="entry name" value="MULTIFUNCTIONAL TRYPTOPHAN BIOSYNTHESIS PROTEIN"/>
    <property type="match status" value="1"/>
</dbReference>
<dbReference type="GO" id="GO:0046820">
    <property type="term" value="F:4-amino-4-deoxychorismate synthase activity"/>
    <property type="evidence" value="ECO:0007669"/>
    <property type="project" value="UniProtKB-EC"/>
</dbReference>
<dbReference type="NCBIfam" id="TIGR00566">
    <property type="entry name" value="trpG_papA"/>
    <property type="match status" value="1"/>
</dbReference>
<name>A0A2T0BBI1_9CLOT</name>
<evidence type="ECO:0000259" key="2">
    <source>
        <dbReference type="Pfam" id="PF00117"/>
    </source>
</evidence>